<dbReference type="SUPFAM" id="SSF57667">
    <property type="entry name" value="beta-beta-alpha zinc fingers"/>
    <property type="match status" value="6"/>
</dbReference>
<dbReference type="PROSITE" id="PS50157">
    <property type="entry name" value="ZINC_FINGER_C2H2_2"/>
    <property type="match status" value="7"/>
</dbReference>
<organism evidence="14 15">
    <name type="scientific">Cyprinus carpio carpio</name>
    <dbReference type="NCBI Taxonomy" id="630221"/>
    <lineage>
        <taxon>Eukaryota</taxon>
        <taxon>Metazoa</taxon>
        <taxon>Chordata</taxon>
        <taxon>Craniata</taxon>
        <taxon>Vertebrata</taxon>
        <taxon>Euteleostomi</taxon>
        <taxon>Actinopterygii</taxon>
        <taxon>Neopterygii</taxon>
        <taxon>Teleostei</taxon>
        <taxon>Ostariophysi</taxon>
        <taxon>Cypriniformes</taxon>
        <taxon>Cyprinidae</taxon>
        <taxon>Cyprininae</taxon>
        <taxon>Cyprinus</taxon>
    </lineage>
</organism>
<proteinExistence type="predicted"/>
<keyword evidence="15" id="KW-1185">Reference proteome</keyword>
<dbReference type="FunFam" id="3.30.160.60:FF:002343">
    <property type="entry name" value="Zinc finger protein 33A"/>
    <property type="match status" value="1"/>
</dbReference>
<accession>A0A9J8A9T1</accession>
<dbReference type="PANTHER" id="PTHR47772:SF13">
    <property type="entry name" value="GASTRULA ZINC FINGER PROTEIN XLCGF49.1-LIKE-RELATED"/>
    <property type="match status" value="1"/>
</dbReference>
<protein>
    <submittedName>
        <fullName evidence="14">Si:ch211-119o8.6</fullName>
    </submittedName>
</protein>
<dbReference type="Proteomes" id="UP001108240">
    <property type="component" value="Unplaced"/>
</dbReference>
<dbReference type="GO" id="GO:0005634">
    <property type="term" value="C:nucleus"/>
    <property type="evidence" value="ECO:0007669"/>
    <property type="project" value="UniProtKB-SubCell"/>
</dbReference>
<feature type="domain" description="C2H2-type" evidence="13">
    <location>
        <begin position="343"/>
        <end position="370"/>
    </location>
</feature>
<feature type="domain" description="C2H2-type" evidence="13">
    <location>
        <begin position="177"/>
        <end position="204"/>
    </location>
</feature>
<dbReference type="GeneTree" id="ENSGT00950000182774"/>
<feature type="domain" description="C2H2-type" evidence="13">
    <location>
        <begin position="205"/>
        <end position="232"/>
    </location>
</feature>
<evidence type="ECO:0000256" key="6">
    <source>
        <dbReference type="ARBA" id="ARBA00022786"/>
    </source>
</evidence>
<evidence type="ECO:0000313" key="15">
    <source>
        <dbReference type="Proteomes" id="UP001108240"/>
    </source>
</evidence>
<evidence type="ECO:0000256" key="8">
    <source>
        <dbReference type="ARBA" id="ARBA00023015"/>
    </source>
</evidence>
<dbReference type="SUPFAM" id="SSF57850">
    <property type="entry name" value="RING/U-box"/>
    <property type="match status" value="1"/>
</dbReference>
<dbReference type="Pfam" id="PF00096">
    <property type="entry name" value="zf-C2H2"/>
    <property type="match status" value="3"/>
</dbReference>
<feature type="domain" description="C2H2-type" evidence="13">
    <location>
        <begin position="483"/>
        <end position="510"/>
    </location>
</feature>
<dbReference type="InterPro" id="IPR050636">
    <property type="entry name" value="C2H2-ZF_domain-containing"/>
</dbReference>
<keyword evidence="4" id="KW-0677">Repeat</keyword>
<evidence type="ECO:0000256" key="10">
    <source>
        <dbReference type="ARBA" id="ARBA00023242"/>
    </source>
</evidence>
<name>A0A9J8A9T1_CYPCA</name>
<evidence type="ECO:0000256" key="5">
    <source>
        <dbReference type="ARBA" id="ARBA00022771"/>
    </source>
</evidence>
<dbReference type="PANTHER" id="PTHR47772">
    <property type="entry name" value="ZINC FINGER PROTEIN 200"/>
    <property type="match status" value="1"/>
</dbReference>
<dbReference type="InterPro" id="IPR013083">
    <property type="entry name" value="Znf_RING/FYVE/PHD"/>
</dbReference>
<evidence type="ECO:0000256" key="2">
    <source>
        <dbReference type="ARBA" id="ARBA00004906"/>
    </source>
</evidence>
<dbReference type="InterPro" id="IPR036236">
    <property type="entry name" value="Znf_C2H2_sf"/>
</dbReference>
<comment type="subcellular location">
    <subcellularLocation>
        <location evidence="1">Nucleus</location>
    </subcellularLocation>
</comment>
<dbReference type="GO" id="GO:0008270">
    <property type="term" value="F:zinc ion binding"/>
    <property type="evidence" value="ECO:0007669"/>
    <property type="project" value="UniProtKB-KW"/>
</dbReference>
<keyword evidence="9" id="KW-0804">Transcription</keyword>
<evidence type="ECO:0000256" key="4">
    <source>
        <dbReference type="ARBA" id="ARBA00022737"/>
    </source>
</evidence>
<dbReference type="SMART" id="SM00355">
    <property type="entry name" value="ZnF_C2H2"/>
    <property type="match status" value="8"/>
</dbReference>
<evidence type="ECO:0000256" key="3">
    <source>
        <dbReference type="ARBA" id="ARBA00022723"/>
    </source>
</evidence>
<feature type="domain" description="C2H2-type" evidence="13">
    <location>
        <begin position="289"/>
        <end position="316"/>
    </location>
</feature>
<comment type="pathway">
    <text evidence="2">Protein modification; protein ubiquitination.</text>
</comment>
<dbReference type="AlphaFoldDB" id="A0A9J8A9T1"/>
<keyword evidence="10" id="KW-0539">Nucleus</keyword>
<evidence type="ECO:0000256" key="1">
    <source>
        <dbReference type="ARBA" id="ARBA00004123"/>
    </source>
</evidence>
<dbReference type="Gene3D" id="3.30.160.60">
    <property type="entry name" value="Classic Zinc Finger"/>
    <property type="match status" value="8"/>
</dbReference>
<reference evidence="14" key="1">
    <citation type="submission" date="2025-08" db="UniProtKB">
        <authorList>
            <consortium name="Ensembl"/>
        </authorList>
    </citation>
    <scope>IDENTIFICATION</scope>
</reference>
<feature type="domain" description="C2H2-type" evidence="13">
    <location>
        <begin position="233"/>
        <end position="260"/>
    </location>
</feature>
<evidence type="ECO:0000256" key="7">
    <source>
        <dbReference type="ARBA" id="ARBA00022833"/>
    </source>
</evidence>
<keyword evidence="6" id="KW-0833">Ubl conjugation pathway</keyword>
<dbReference type="PROSITE" id="PS00028">
    <property type="entry name" value="ZINC_FINGER_C2H2_1"/>
    <property type="match status" value="3"/>
</dbReference>
<keyword evidence="7" id="KW-0862">Zinc</keyword>
<evidence type="ECO:0000256" key="9">
    <source>
        <dbReference type="ARBA" id="ARBA00023163"/>
    </source>
</evidence>
<dbReference type="InterPro" id="IPR013087">
    <property type="entry name" value="Znf_C2H2_type"/>
</dbReference>
<keyword evidence="8" id="KW-0805">Transcription regulation</keyword>
<feature type="region of interest" description="Disordered" evidence="12">
    <location>
        <begin position="152"/>
        <end position="172"/>
    </location>
</feature>
<evidence type="ECO:0000256" key="12">
    <source>
        <dbReference type="SAM" id="MobiDB-lite"/>
    </source>
</evidence>
<dbReference type="FunFam" id="3.30.160.60:FF:000446">
    <property type="entry name" value="Zinc finger protein"/>
    <property type="match status" value="1"/>
</dbReference>
<reference evidence="14" key="2">
    <citation type="submission" date="2025-09" db="UniProtKB">
        <authorList>
            <consortium name="Ensembl"/>
        </authorList>
    </citation>
    <scope>IDENTIFICATION</scope>
</reference>
<keyword evidence="3" id="KW-0479">Metal-binding</keyword>
<evidence type="ECO:0000313" key="14">
    <source>
        <dbReference type="Ensembl" id="ENSCCRP00000138110.1"/>
    </source>
</evidence>
<feature type="domain" description="C2H2-type" evidence="13">
    <location>
        <begin position="511"/>
        <end position="538"/>
    </location>
</feature>
<sequence>MAATLPFPHSVSYLYTSSLKDSVVLRCCHSLCKNCLQSYWELNKSLEYPVCLREAYCSVLLHHLSISRLASEGESSQDSNFKPLSPINTISILYVCTQTVEKDTSVAMSTIVSIKTEEDISTMVQMLMEVKYEPIEYTDVMLHDSISAPSSILKKPKESSNNSHQPPSTTYKSLRSNLCLKCGMSFKRKSYFRAHEKVHFLKKPHHCSTSGKSYVGKYELSMHMRLHTGRKVLDCSYCKKLFIRESGLKSHLRSPTGEKPFSSSQCGKIFSRRSILNTPLWLHIGTLPHQCNHCRKLFNTAAAMRVNKATHNRERDPFCACNVTRSSSIRLTWTSTWIVTPGRSCSVCGESFLRKQELNTPQTIHQDNHPFHCTDCENSFKRLNIPTASKCMSIFTLERNPTFVNSGKRLPSSGDHTRHLAVHSDVKSYKCPKCDRSFDSRTTAPPVAKPSLVKTLSKGMKTFSSVSCLLKHRQIAHTDEKPYVCFECGESFNTDGKLVTHQLQHSRQMTHVCSHCGKTFARKETLRRHEKMHSEERPHWCSECGKEFMRSDQLTHDKRN</sequence>
<keyword evidence="5 11" id="KW-0863">Zinc-finger</keyword>
<dbReference type="Gene3D" id="3.30.40.10">
    <property type="entry name" value="Zinc/RING finger domain, C3HC4 (zinc finger)"/>
    <property type="match status" value="1"/>
</dbReference>
<feature type="compositionally biased region" description="Polar residues" evidence="12">
    <location>
        <begin position="159"/>
        <end position="172"/>
    </location>
</feature>
<evidence type="ECO:0000256" key="11">
    <source>
        <dbReference type="PROSITE-ProRule" id="PRU00042"/>
    </source>
</evidence>
<dbReference type="Ensembl" id="ENSCCRT00000199270.1">
    <property type="protein sequence ID" value="ENSCCRP00000138110.1"/>
    <property type="gene ID" value="ENSCCRG00000052949.1"/>
</dbReference>
<evidence type="ECO:0000259" key="13">
    <source>
        <dbReference type="PROSITE" id="PS50157"/>
    </source>
</evidence>